<dbReference type="Gene3D" id="3.30.450.40">
    <property type="match status" value="1"/>
</dbReference>
<sequence length="283" mass="31329">MSPERSPEFIEAISRGLSVIRAFTPEYPAGLTLSQVAKATDLARPTARRILMTLQELDYVRSDDGLFSLTPRVMELGMAYVSSLGLWDVARPHLESLVTHTHESASMSQLDGPDIVYVARVAVPKLIGLRVDIGTRFPAPPTSQGKVLLADMERREILERLSDPSRSSVVPVVQWDQKSFLEELDRVQRQGYALADEELARGIRSIAVPVRDGRGRVLASMNTTVHAAETSVETLLSKHLPPLREAAAAVTADWTRWQSLPRHTRERDAANLGRLPLLASPQE</sequence>
<proteinExistence type="predicted"/>
<feature type="domain" description="HTH iclR-type" evidence="4">
    <location>
        <begin position="10"/>
        <end position="71"/>
    </location>
</feature>
<dbReference type="InterPro" id="IPR005471">
    <property type="entry name" value="Tscrpt_reg_IclR_N"/>
</dbReference>
<evidence type="ECO:0000256" key="3">
    <source>
        <dbReference type="ARBA" id="ARBA00023163"/>
    </source>
</evidence>
<dbReference type="PROSITE" id="PS51078">
    <property type="entry name" value="ICLR_ED"/>
    <property type="match status" value="1"/>
</dbReference>
<keyword evidence="7" id="KW-1185">Reference proteome</keyword>
<evidence type="ECO:0000259" key="4">
    <source>
        <dbReference type="PROSITE" id="PS51077"/>
    </source>
</evidence>
<dbReference type="SUPFAM" id="SSF46785">
    <property type="entry name" value="Winged helix' DNA-binding domain"/>
    <property type="match status" value="1"/>
</dbReference>
<name>A0A4R7G6J4_9MICC</name>
<dbReference type="AlphaFoldDB" id="A0A4R7G6J4"/>
<dbReference type="GO" id="GO:0003677">
    <property type="term" value="F:DNA binding"/>
    <property type="evidence" value="ECO:0007669"/>
    <property type="project" value="UniProtKB-KW"/>
</dbReference>
<dbReference type="InterPro" id="IPR036390">
    <property type="entry name" value="WH_DNA-bd_sf"/>
</dbReference>
<evidence type="ECO:0000259" key="5">
    <source>
        <dbReference type="PROSITE" id="PS51078"/>
    </source>
</evidence>
<evidence type="ECO:0000256" key="1">
    <source>
        <dbReference type="ARBA" id="ARBA00023015"/>
    </source>
</evidence>
<dbReference type="Pfam" id="PF09339">
    <property type="entry name" value="HTH_IclR"/>
    <property type="match status" value="1"/>
</dbReference>
<dbReference type="Pfam" id="PF01614">
    <property type="entry name" value="IclR_C"/>
    <property type="match status" value="1"/>
</dbReference>
<dbReference type="PANTHER" id="PTHR30136:SF34">
    <property type="entry name" value="TRANSCRIPTIONAL REGULATOR"/>
    <property type="match status" value="1"/>
</dbReference>
<evidence type="ECO:0000256" key="2">
    <source>
        <dbReference type="ARBA" id="ARBA00023125"/>
    </source>
</evidence>
<dbReference type="RefSeq" id="WP_051501280.1">
    <property type="nucleotide sequence ID" value="NZ_SOAN01000002.1"/>
</dbReference>
<gene>
    <name evidence="6" type="ORF">EV640_102125</name>
</gene>
<feature type="domain" description="IclR-ED" evidence="5">
    <location>
        <begin position="72"/>
        <end position="256"/>
    </location>
</feature>
<evidence type="ECO:0000313" key="7">
    <source>
        <dbReference type="Proteomes" id="UP000294506"/>
    </source>
</evidence>
<dbReference type="InterPro" id="IPR036388">
    <property type="entry name" value="WH-like_DNA-bd_sf"/>
</dbReference>
<dbReference type="InterPro" id="IPR050707">
    <property type="entry name" value="HTH_MetabolicPath_Reg"/>
</dbReference>
<keyword evidence="2" id="KW-0238">DNA-binding</keyword>
<dbReference type="Gene3D" id="1.10.10.10">
    <property type="entry name" value="Winged helix-like DNA-binding domain superfamily/Winged helix DNA-binding domain"/>
    <property type="match status" value="1"/>
</dbReference>
<dbReference type="InterPro" id="IPR029016">
    <property type="entry name" value="GAF-like_dom_sf"/>
</dbReference>
<dbReference type="SUPFAM" id="SSF55781">
    <property type="entry name" value="GAF domain-like"/>
    <property type="match status" value="1"/>
</dbReference>
<protein>
    <submittedName>
        <fullName evidence="6">IclR family transcriptional regulator</fullName>
    </submittedName>
</protein>
<comment type="caution">
    <text evidence="6">The sequence shown here is derived from an EMBL/GenBank/DDBJ whole genome shotgun (WGS) entry which is preliminary data.</text>
</comment>
<keyword evidence="3" id="KW-0804">Transcription</keyword>
<dbReference type="EMBL" id="SOAN01000002">
    <property type="protein sequence ID" value="TDS86830.1"/>
    <property type="molecule type" value="Genomic_DNA"/>
</dbReference>
<dbReference type="SMART" id="SM00346">
    <property type="entry name" value="HTH_ICLR"/>
    <property type="match status" value="1"/>
</dbReference>
<dbReference type="PANTHER" id="PTHR30136">
    <property type="entry name" value="HELIX-TURN-HELIX TRANSCRIPTIONAL REGULATOR, ICLR FAMILY"/>
    <property type="match status" value="1"/>
</dbReference>
<dbReference type="InterPro" id="IPR014757">
    <property type="entry name" value="Tscrpt_reg_IclR_C"/>
</dbReference>
<dbReference type="GO" id="GO:0003700">
    <property type="term" value="F:DNA-binding transcription factor activity"/>
    <property type="evidence" value="ECO:0007669"/>
    <property type="project" value="TreeGrafter"/>
</dbReference>
<reference evidence="6 7" key="1">
    <citation type="submission" date="2019-03" db="EMBL/GenBank/DDBJ databases">
        <title>Genomic Encyclopedia of Type Strains, Phase III (KMG-III): the genomes of soil and plant-associated and newly described type strains.</title>
        <authorList>
            <person name="Whitman W."/>
        </authorList>
    </citation>
    <scope>NUCLEOTIDE SEQUENCE [LARGE SCALE GENOMIC DNA]</scope>
    <source>
        <strain evidence="6 7">DSM 27373</strain>
    </source>
</reference>
<dbReference type="GO" id="GO:0045892">
    <property type="term" value="P:negative regulation of DNA-templated transcription"/>
    <property type="evidence" value="ECO:0007669"/>
    <property type="project" value="TreeGrafter"/>
</dbReference>
<dbReference type="PROSITE" id="PS51077">
    <property type="entry name" value="HTH_ICLR"/>
    <property type="match status" value="1"/>
</dbReference>
<dbReference type="Proteomes" id="UP000294506">
    <property type="component" value="Unassembled WGS sequence"/>
</dbReference>
<keyword evidence="1" id="KW-0805">Transcription regulation</keyword>
<organism evidence="6 7">
    <name type="scientific">Nesterenkonia aurantiaca</name>
    <dbReference type="NCBI Taxonomy" id="1436010"/>
    <lineage>
        <taxon>Bacteria</taxon>
        <taxon>Bacillati</taxon>
        <taxon>Actinomycetota</taxon>
        <taxon>Actinomycetes</taxon>
        <taxon>Micrococcales</taxon>
        <taxon>Micrococcaceae</taxon>
        <taxon>Nesterenkonia</taxon>
    </lineage>
</organism>
<evidence type="ECO:0000313" key="6">
    <source>
        <dbReference type="EMBL" id="TDS86830.1"/>
    </source>
</evidence>
<accession>A0A4R7G6J4</accession>